<evidence type="ECO:0000256" key="2">
    <source>
        <dbReference type="ARBA" id="ARBA00022980"/>
    </source>
</evidence>
<dbReference type="PANTHER" id="PTHR21569">
    <property type="entry name" value="RIBOSOMAL PROTEIN S9"/>
    <property type="match status" value="1"/>
</dbReference>
<reference evidence="6 7" key="1">
    <citation type="journal article" date="2010" name="Appl. Environ. Microbiol.">
        <title>The genome sequence of the crenarchaeon Acidilobus saccharovorans supports a new order, Acidilobales, and suggests an important ecological role in terrestrial acidic hot springs.</title>
        <authorList>
            <person name="Mardanov A.V."/>
            <person name="Svetlitchnyi V.A."/>
            <person name="Beletsky A.V."/>
            <person name="Prokofeva M.I."/>
            <person name="Bonch-Osmolovskaya E.A."/>
            <person name="Ravin N.V."/>
            <person name="Skryabin K.G."/>
        </authorList>
    </citation>
    <scope>NUCLEOTIDE SEQUENCE [LARGE SCALE GENOMIC DNA]</scope>
    <source>
        <strain evidence="7">DSM 16705 / JCM 18335 / VKM B-2471 / 345-15</strain>
    </source>
</reference>
<dbReference type="GO" id="GO:0003723">
    <property type="term" value="F:RNA binding"/>
    <property type="evidence" value="ECO:0007669"/>
    <property type="project" value="TreeGrafter"/>
</dbReference>
<dbReference type="FunCoup" id="D9Q272">
    <property type="interactions" value="117"/>
</dbReference>
<dbReference type="Gene3D" id="3.30.230.10">
    <property type="match status" value="1"/>
</dbReference>
<dbReference type="eggNOG" id="arCOG04243">
    <property type="taxonomic scope" value="Archaea"/>
</dbReference>
<proteinExistence type="inferred from homology"/>
<dbReference type="PANTHER" id="PTHR21569:SF16">
    <property type="entry name" value="RIBOSOMAL PROTEIN S16"/>
    <property type="match status" value="1"/>
</dbReference>
<evidence type="ECO:0000313" key="7">
    <source>
        <dbReference type="Proteomes" id="UP000000346"/>
    </source>
</evidence>
<organism evidence="6 7">
    <name type="scientific">Acidilobus saccharovorans (strain DSM 16705 / JCM 18335 / VKM B-2471 / 345-15)</name>
    <dbReference type="NCBI Taxonomy" id="666510"/>
    <lineage>
        <taxon>Archaea</taxon>
        <taxon>Thermoproteota</taxon>
        <taxon>Thermoprotei</taxon>
        <taxon>Acidilobales</taxon>
        <taxon>Acidilobaceae</taxon>
        <taxon>Acidilobus</taxon>
    </lineage>
</organism>
<dbReference type="InterPro" id="IPR020574">
    <property type="entry name" value="Ribosomal_uS9_CS"/>
</dbReference>
<dbReference type="STRING" id="666510.ASAC_1005"/>
<dbReference type="GO" id="GO:0006412">
    <property type="term" value="P:translation"/>
    <property type="evidence" value="ECO:0007669"/>
    <property type="project" value="UniProtKB-UniRule"/>
</dbReference>
<name>D9Q272_ACIS3</name>
<dbReference type="HAMAP" id="MF_00532_A">
    <property type="entry name" value="Ribosomal_uS9_A"/>
    <property type="match status" value="1"/>
</dbReference>
<accession>D9Q272</accession>
<evidence type="ECO:0000313" key="6">
    <source>
        <dbReference type="EMBL" id="ADL19410.1"/>
    </source>
</evidence>
<evidence type="ECO:0000256" key="5">
    <source>
        <dbReference type="RuleBase" id="RU003815"/>
    </source>
</evidence>
<dbReference type="NCBIfam" id="NF001749">
    <property type="entry name" value="PRK00474.1"/>
    <property type="match status" value="1"/>
</dbReference>
<dbReference type="InterPro" id="IPR014721">
    <property type="entry name" value="Ribsml_uS5_D2-typ_fold_subgr"/>
</dbReference>
<dbReference type="Proteomes" id="UP000000346">
    <property type="component" value="Chromosome"/>
</dbReference>
<dbReference type="GO" id="GO:0003735">
    <property type="term" value="F:structural constituent of ribosome"/>
    <property type="evidence" value="ECO:0007669"/>
    <property type="project" value="InterPro"/>
</dbReference>
<dbReference type="InterPro" id="IPR000754">
    <property type="entry name" value="Ribosomal_uS9"/>
</dbReference>
<gene>
    <name evidence="4" type="primary">rps9</name>
    <name evidence="6" type="ordered locus">ASAC_1005</name>
</gene>
<dbReference type="InterPro" id="IPR019958">
    <property type="entry name" value="Ribosomal_uS9_archaeal"/>
</dbReference>
<evidence type="ECO:0000256" key="4">
    <source>
        <dbReference type="HAMAP-Rule" id="MF_00532"/>
    </source>
</evidence>
<keyword evidence="7" id="KW-1185">Reference proteome</keyword>
<keyword evidence="3 4" id="KW-0687">Ribonucleoprotein</keyword>
<dbReference type="Pfam" id="PF00380">
    <property type="entry name" value="Ribosomal_S9"/>
    <property type="match status" value="1"/>
</dbReference>
<dbReference type="GO" id="GO:0022627">
    <property type="term" value="C:cytosolic small ribosomal subunit"/>
    <property type="evidence" value="ECO:0007669"/>
    <property type="project" value="TreeGrafter"/>
</dbReference>
<evidence type="ECO:0000256" key="1">
    <source>
        <dbReference type="ARBA" id="ARBA00005251"/>
    </source>
</evidence>
<dbReference type="InParanoid" id="D9Q272"/>
<evidence type="ECO:0000256" key="3">
    <source>
        <dbReference type="ARBA" id="ARBA00023274"/>
    </source>
</evidence>
<dbReference type="InterPro" id="IPR020568">
    <property type="entry name" value="Ribosomal_Su5_D2-typ_SF"/>
</dbReference>
<dbReference type="HOGENOM" id="CLU_046483_4_0_2"/>
<comment type="similarity">
    <text evidence="1 4 5">Belongs to the universal ribosomal protein uS9 family.</text>
</comment>
<keyword evidence="2 4" id="KW-0689">Ribosomal protein</keyword>
<dbReference type="PROSITE" id="PS00360">
    <property type="entry name" value="RIBOSOMAL_S9"/>
    <property type="match status" value="1"/>
</dbReference>
<dbReference type="EMBL" id="CP001742">
    <property type="protein sequence ID" value="ADL19410.1"/>
    <property type="molecule type" value="Genomic_DNA"/>
</dbReference>
<dbReference type="AlphaFoldDB" id="D9Q272"/>
<dbReference type="SUPFAM" id="SSF54211">
    <property type="entry name" value="Ribosomal protein S5 domain 2-like"/>
    <property type="match status" value="1"/>
</dbReference>
<sequence length="167" mass="18697">MSEPMSEQGTAQPKQAQAENNVIISVGKRKTAIARAYIRPGQGRVKVNGVPVETWPVEVARLKMMEPLIIAGDAVVRLVDIDVSVRGGGFMGQADAVRMAIARGLVDFFDKCVVSKDNCEQSKAIAQKLRNLFTEYDRTMLAGDQRRTEPEKYMRYSARRGWQTSYR</sequence>
<dbReference type="KEGG" id="asc:ASAC_1005"/>
<protein>
    <recommendedName>
        <fullName evidence="4">Small ribosomal subunit protein uS9</fullName>
    </recommendedName>
</protein>
<dbReference type="GO" id="GO:0000462">
    <property type="term" value="P:maturation of SSU-rRNA from tricistronic rRNA transcript (SSU-rRNA, 5.8S rRNA, LSU-rRNA)"/>
    <property type="evidence" value="ECO:0007669"/>
    <property type="project" value="TreeGrafter"/>
</dbReference>